<protein>
    <submittedName>
        <fullName evidence="1">Uncharacterized protein</fullName>
    </submittedName>
</protein>
<proteinExistence type="predicted"/>
<comment type="caution">
    <text evidence="1">The sequence shown here is derived from an EMBL/GenBank/DDBJ whole genome shotgun (WGS) entry which is preliminary data.</text>
</comment>
<name>A0A1R3GQC7_COCAP</name>
<dbReference type="AlphaFoldDB" id="A0A1R3GQC7"/>
<gene>
    <name evidence="1" type="ORF">CCACVL1_24251</name>
</gene>
<dbReference type="Proteomes" id="UP000188268">
    <property type="component" value="Unassembled WGS sequence"/>
</dbReference>
<reference evidence="1 2" key="1">
    <citation type="submission" date="2013-09" db="EMBL/GenBank/DDBJ databases">
        <title>Corchorus capsularis genome sequencing.</title>
        <authorList>
            <person name="Alam M."/>
            <person name="Haque M.S."/>
            <person name="Islam M.S."/>
            <person name="Emdad E.M."/>
            <person name="Islam M.M."/>
            <person name="Ahmed B."/>
            <person name="Halim A."/>
            <person name="Hossen Q.M.M."/>
            <person name="Hossain M.Z."/>
            <person name="Ahmed R."/>
            <person name="Khan M.M."/>
            <person name="Islam R."/>
            <person name="Rashid M.M."/>
            <person name="Khan S.A."/>
            <person name="Rahman M.S."/>
            <person name="Alam M."/>
        </authorList>
    </citation>
    <scope>NUCLEOTIDE SEQUENCE [LARGE SCALE GENOMIC DNA]</scope>
    <source>
        <strain evidence="2">cv. CVL-1</strain>
        <tissue evidence="1">Whole seedling</tissue>
    </source>
</reference>
<dbReference type="Gramene" id="OMO60318">
    <property type="protein sequence ID" value="OMO60318"/>
    <property type="gene ID" value="CCACVL1_24251"/>
</dbReference>
<accession>A0A1R3GQC7</accession>
<dbReference type="EMBL" id="AWWV01013719">
    <property type="protein sequence ID" value="OMO60318.1"/>
    <property type="molecule type" value="Genomic_DNA"/>
</dbReference>
<evidence type="ECO:0000313" key="2">
    <source>
        <dbReference type="Proteomes" id="UP000188268"/>
    </source>
</evidence>
<keyword evidence="2" id="KW-1185">Reference proteome</keyword>
<evidence type="ECO:0000313" key="1">
    <source>
        <dbReference type="EMBL" id="OMO60318.1"/>
    </source>
</evidence>
<organism evidence="1 2">
    <name type="scientific">Corchorus capsularis</name>
    <name type="common">Jute</name>
    <dbReference type="NCBI Taxonomy" id="210143"/>
    <lineage>
        <taxon>Eukaryota</taxon>
        <taxon>Viridiplantae</taxon>
        <taxon>Streptophyta</taxon>
        <taxon>Embryophyta</taxon>
        <taxon>Tracheophyta</taxon>
        <taxon>Spermatophyta</taxon>
        <taxon>Magnoliopsida</taxon>
        <taxon>eudicotyledons</taxon>
        <taxon>Gunneridae</taxon>
        <taxon>Pentapetalae</taxon>
        <taxon>rosids</taxon>
        <taxon>malvids</taxon>
        <taxon>Malvales</taxon>
        <taxon>Malvaceae</taxon>
        <taxon>Grewioideae</taxon>
        <taxon>Apeibeae</taxon>
        <taxon>Corchorus</taxon>
    </lineage>
</organism>
<sequence>MATRQLIWEIVRMGQGCLHQVADNYDRPDLKKAGLKALVLRIPYRISYNIKKQPVQRSRWVQRIDHNLEFQLVQRII</sequence>